<proteinExistence type="predicted"/>
<feature type="domain" description="Tyrosine specific protein phosphatases" evidence="2">
    <location>
        <begin position="111"/>
        <end position="164"/>
    </location>
</feature>
<name>A0AA88H3R8_ARTSF</name>
<dbReference type="Gene3D" id="3.90.190.10">
    <property type="entry name" value="Protein tyrosine phosphatase superfamily"/>
    <property type="match status" value="1"/>
</dbReference>
<dbReference type="InterPro" id="IPR029021">
    <property type="entry name" value="Prot-tyrosine_phosphatase-like"/>
</dbReference>
<dbReference type="PANTHER" id="PTHR46377:SF1">
    <property type="entry name" value="DUAL SPECIFICITY PROTEIN PHOSPHATASE 19"/>
    <property type="match status" value="1"/>
</dbReference>
<dbReference type="PROSITE" id="PS50054">
    <property type="entry name" value="TYR_PHOSPHATASE_DUAL"/>
    <property type="match status" value="1"/>
</dbReference>
<feature type="domain" description="Tyrosine-protein phosphatase" evidence="1">
    <location>
        <begin position="45"/>
        <end position="186"/>
    </location>
</feature>
<accession>A0AA88H3R8</accession>
<evidence type="ECO:0008006" key="5">
    <source>
        <dbReference type="Google" id="ProtNLM"/>
    </source>
</evidence>
<dbReference type="AlphaFoldDB" id="A0AA88H3R8"/>
<dbReference type="PANTHER" id="PTHR46377">
    <property type="entry name" value="DUAL SPECIFICITY PROTEIN PHOSPHATASE 19"/>
    <property type="match status" value="1"/>
</dbReference>
<dbReference type="SUPFAM" id="SSF52799">
    <property type="entry name" value="(Phosphotyrosine protein) phosphatases II"/>
    <property type="match status" value="1"/>
</dbReference>
<sequence>MMLGLKPTSTRITYASGVQIIEDKVSSSYLGKSFGFVVDHKPDLELAEIAPRFFIGSQDVATDIALLKSRNVTHIVNLVGSSIDCLFKNEIVYKTYEWLDTTDFDILPYLEELVSFIKIVMGNNGCVFVHCNAGVSRAPSVAVAYLVSEGFTLKESLEAVRLKRSCANPNPGFLVALKAYEQRTRNK</sequence>
<evidence type="ECO:0000313" key="3">
    <source>
        <dbReference type="EMBL" id="KAK2704020.1"/>
    </source>
</evidence>
<reference evidence="3" key="1">
    <citation type="submission" date="2023-07" db="EMBL/GenBank/DDBJ databases">
        <title>Chromosome-level genome assembly of Artemia franciscana.</title>
        <authorList>
            <person name="Jo E."/>
        </authorList>
    </citation>
    <scope>NUCLEOTIDE SEQUENCE</scope>
    <source>
        <tissue evidence="3">Whole body</tissue>
    </source>
</reference>
<gene>
    <name evidence="3" type="ORF">QYM36_017654</name>
</gene>
<evidence type="ECO:0000259" key="2">
    <source>
        <dbReference type="PROSITE" id="PS50056"/>
    </source>
</evidence>
<dbReference type="SMART" id="SM00195">
    <property type="entry name" value="DSPc"/>
    <property type="match status" value="1"/>
</dbReference>
<protein>
    <recommendedName>
        <fullName evidence="5">Dual specificity protein phosphatase 19</fullName>
    </recommendedName>
</protein>
<organism evidence="3 4">
    <name type="scientific">Artemia franciscana</name>
    <name type="common">Brine shrimp</name>
    <name type="synonym">Artemia sanfranciscana</name>
    <dbReference type="NCBI Taxonomy" id="6661"/>
    <lineage>
        <taxon>Eukaryota</taxon>
        <taxon>Metazoa</taxon>
        <taxon>Ecdysozoa</taxon>
        <taxon>Arthropoda</taxon>
        <taxon>Crustacea</taxon>
        <taxon>Branchiopoda</taxon>
        <taxon>Anostraca</taxon>
        <taxon>Artemiidae</taxon>
        <taxon>Artemia</taxon>
    </lineage>
</organism>
<dbReference type="EMBL" id="JAVRJZ010000043">
    <property type="protein sequence ID" value="KAK2704020.1"/>
    <property type="molecule type" value="Genomic_DNA"/>
</dbReference>
<dbReference type="InterPro" id="IPR000340">
    <property type="entry name" value="Dual-sp_phosphatase_cat-dom"/>
</dbReference>
<dbReference type="Proteomes" id="UP001187531">
    <property type="component" value="Unassembled WGS sequence"/>
</dbReference>
<dbReference type="InterPro" id="IPR020422">
    <property type="entry name" value="TYR_PHOSPHATASE_DUAL_dom"/>
</dbReference>
<dbReference type="Pfam" id="PF00782">
    <property type="entry name" value="DSPc"/>
    <property type="match status" value="1"/>
</dbReference>
<dbReference type="CDD" id="cd14498">
    <property type="entry name" value="DSP"/>
    <property type="match status" value="1"/>
</dbReference>
<dbReference type="PROSITE" id="PS50056">
    <property type="entry name" value="TYR_PHOSPHATASE_2"/>
    <property type="match status" value="1"/>
</dbReference>
<comment type="caution">
    <text evidence="3">The sequence shown here is derived from an EMBL/GenBank/DDBJ whole genome shotgun (WGS) entry which is preliminary data.</text>
</comment>
<dbReference type="GO" id="GO:0005737">
    <property type="term" value="C:cytoplasm"/>
    <property type="evidence" value="ECO:0007669"/>
    <property type="project" value="TreeGrafter"/>
</dbReference>
<evidence type="ECO:0000259" key="1">
    <source>
        <dbReference type="PROSITE" id="PS50054"/>
    </source>
</evidence>
<dbReference type="GO" id="GO:0008579">
    <property type="term" value="F:JUN kinase phosphatase activity"/>
    <property type="evidence" value="ECO:0007669"/>
    <property type="project" value="TreeGrafter"/>
</dbReference>
<keyword evidence="4" id="KW-1185">Reference proteome</keyword>
<evidence type="ECO:0000313" key="4">
    <source>
        <dbReference type="Proteomes" id="UP001187531"/>
    </source>
</evidence>
<dbReference type="InterPro" id="IPR000387">
    <property type="entry name" value="Tyr_Pase_dom"/>
</dbReference>